<name>A0A843W6Y9_COLES</name>
<dbReference type="Proteomes" id="UP000652761">
    <property type="component" value="Unassembled WGS sequence"/>
</dbReference>
<evidence type="ECO:0000313" key="2">
    <source>
        <dbReference type="Proteomes" id="UP000652761"/>
    </source>
</evidence>
<accession>A0A843W6Y9</accession>
<gene>
    <name evidence="1" type="ORF">Taro_039650</name>
</gene>
<proteinExistence type="predicted"/>
<protein>
    <submittedName>
        <fullName evidence="1">Uncharacterized protein</fullName>
    </submittedName>
</protein>
<dbReference type="EMBL" id="NMUH01003718">
    <property type="protein sequence ID" value="MQM06823.1"/>
    <property type="molecule type" value="Genomic_DNA"/>
</dbReference>
<dbReference type="AlphaFoldDB" id="A0A843W6Y9"/>
<reference evidence="1" key="1">
    <citation type="submission" date="2017-07" db="EMBL/GenBank/DDBJ databases">
        <title>Taro Niue Genome Assembly and Annotation.</title>
        <authorList>
            <person name="Atibalentja N."/>
            <person name="Keating K."/>
            <person name="Fields C.J."/>
        </authorList>
    </citation>
    <scope>NUCLEOTIDE SEQUENCE</scope>
    <source>
        <strain evidence="1">Niue_2</strain>
        <tissue evidence="1">Leaf</tissue>
    </source>
</reference>
<evidence type="ECO:0000313" key="1">
    <source>
        <dbReference type="EMBL" id="MQM06823.1"/>
    </source>
</evidence>
<keyword evidence="2" id="KW-1185">Reference proteome</keyword>
<organism evidence="1 2">
    <name type="scientific">Colocasia esculenta</name>
    <name type="common">Wild taro</name>
    <name type="synonym">Arum esculentum</name>
    <dbReference type="NCBI Taxonomy" id="4460"/>
    <lineage>
        <taxon>Eukaryota</taxon>
        <taxon>Viridiplantae</taxon>
        <taxon>Streptophyta</taxon>
        <taxon>Embryophyta</taxon>
        <taxon>Tracheophyta</taxon>
        <taxon>Spermatophyta</taxon>
        <taxon>Magnoliopsida</taxon>
        <taxon>Liliopsida</taxon>
        <taxon>Araceae</taxon>
        <taxon>Aroideae</taxon>
        <taxon>Colocasieae</taxon>
        <taxon>Colocasia</taxon>
    </lineage>
</organism>
<sequence>MFYRCTASLHDSCACCRLQLLLCRVRGECGRSACSCRSGAVGAGLAGSGLPCVDDACQLVQVRCSWSSSAHLSVCASRRLREPAYGVAFTGAGLLPMEPVEESEVCCWFGWCVLEGFSQSGALVVLVEVLPGPACVASAVLLAAVFSLMVRVLWSWGLCILVKVLPRIALCRFWQRFFPGVLCLHAPVSLKLPTGTGDWLEDLGTCGIAELREEMSWRGAIPVGARGGFGVNRENSGGLSMF</sequence>
<comment type="caution">
    <text evidence="1">The sequence shown here is derived from an EMBL/GenBank/DDBJ whole genome shotgun (WGS) entry which is preliminary data.</text>
</comment>